<sequence>MALRPLPGAFALFGRERDGSRRHPGGDQTRGILILCSAIFLFTLMDATAKYLGQYYSAPQVVWARFMGNLAVVLLVYRARFFPLLRARRPMFQFWRAMTQLASVSLFFTSLQYIGIAEATAIMDLNPVLITLGGALFLGERIGWRRIAGIVAAMIGALIIIRPGLGVFHPAALLPLIGAFTFAAGALLTRMVRHDALGTSLIWSVVVGAIASSAAVPFFWDAIQTEHLWAYGLIGLFGAASQALLIRAFSLAEAGAIAPFGYTGVIWAGVWGWLFWGVLPDLWTIFGAVLIVGAGIYIWSREKKLAEHG</sequence>
<dbReference type="PANTHER" id="PTHR22911">
    <property type="entry name" value="ACYL-MALONYL CONDENSING ENZYME-RELATED"/>
    <property type="match status" value="1"/>
</dbReference>
<dbReference type="STRING" id="591205.SAMN05421538_10947"/>
<dbReference type="InterPro" id="IPR000620">
    <property type="entry name" value="EamA_dom"/>
</dbReference>
<feature type="transmembrane region" description="Helical" evidence="1">
    <location>
        <begin position="31"/>
        <end position="49"/>
    </location>
</feature>
<evidence type="ECO:0000313" key="3">
    <source>
        <dbReference type="EMBL" id="SDE65848.1"/>
    </source>
</evidence>
<feature type="transmembrane region" description="Helical" evidence="1">
    <location>
        <begin position="61"/>
        <end position="82"/>
    </location>
</feature>
<feature type="transmembrane region" description="Helical" evidence="1">
    <location>
        <begin position="256"/>
        <end position="276"/>
    </location>
</feature>
<feature type="domain" description="EamA" evidence="2">
    <location>
        <begin position="171"/>
        <end position="294"/>
    </location>
</feature>
<dbReference type="PANTHER" id="PTHR22911:SF103">
    <property type="entry name" value="BLR2811 PROTEIN"/>
    <property type="match status" value="1"/>
</dbReference>
<keyword evidence="1" id="KW-0472">Membrane</keyword>
<feature type="domain" description="EamA" evidence="2">
    <location>
        <begin position="30"/>
        <end position="161"/>
    </location>
</feature>
<proteinExistence type="predicted"/>
<organism evidence="3 4">
    <name type="scientific">Paracoccus isoporae</name>
    <dbReference type="NCBI Taxonomy" id="591205"/>
    <lineage>
        <taxon>Bacteria</taxon>
        <taxon>Pseudomonadati</taxon>
        <taxon>Pseudomonadota</taxon>
        <taxon>Alphaproteobacteria</taxon>
        <taxon>Rhodobacterales</taxon>
        <taxon>Paracoccaceae</taxon>
        <taxon>Paracoccus</taxon>
    </lineage>
</organism>
<keyword evidence="1" id="KW-0812">Transmembrane</keyword>
<evidence type="ECO:0000313" key="4">
    <source>
        <dbReference type="Proteomes" id="UP000199344"/>
    </source>
</evidence>
<keyword evidence="1" id="KW-1133">Transmembrane helix</keyword>
<gene>
    <name evidence="3" type="ORF">SAMN05421538_10947</name>
</gene>
<dbReference type="OrthoDB" id="9812899at2"/>
<dbReference type="EMBL" id="FNAH01000009">
    <property type="protein sequence ID" value="SDE65848.1"/>
    <property type="molecule type" value="Genomic_DNA"/>
</dbReference>
<dbReference type="Pfam" id="PF00892">
    <property type="entry name" value="EamA"/>
    <property type="match status" value="2"/>
</dbReference>
<feature type="transmembrane region" description="Helical" evidence="1">
    <location>
        <begin position="229"/>
        <end position="249"/>
    </location>
</feature>
<dbReference type="GO" id="GO:0016020">
    <property type="term" value="C:membrane"/>
    <property type="evidence" value="ECO:0007669"/>
    <property type="project" value="InterPro"/>
</dbReference>
<evidence type="ECO:0000259" key="2">
    <source>
        <dbReference type="Pfam" id="PF00892"/>
    </source>
</evidence>
<feature type="transmembrane region" description="Helical" evidence="1">
    <location>
        <begin position="94"/>
        <end position="115"/>
    </location>
</feature>
<feature type="transmembrane region" description="Helical" evidence="1">
    <location>
        <begin position="121"/>
        <end position="139"/>
    </location>
</feature>
<dbReference type="Proteomes" id="UP000199344">
    <property type="component" value="Unassembled WGS sequence"/>
</dbReference>
<evidence type="ECO:0000256" key="1">
    <source>
        <dbReference type="SAM" id="Phobius"/>
    </source>
</evidence>
<keyword evidence="4" id="KW-1185">Reference proteome</keyword>
<name>A0A1G7EQ84_9RHOB</name>
<dbReference type="AlphaFoldDB" id="A0A1G7EQ84"/>
<feature type="transmembrane region" description="Helical" evidence="1">
    <location>
        <begin position="201"/>
        <end position="223"/>
    </location>
</feature>
<reference evidence="3 4" key="1">
    <citation type="submission" date="2016-10" db="EMBL/GenBank/DDBJ databases">
        <authorList>
            <person name="de Groot N.N."/>
        </authorList>
    </citation>
    <scope>NUCLEOTIDE SEQUENCE [LARGE SCALE GENOMIC DNA]</scope>
    <source>
        <strain evidence="3 4">DSM 22220</strain>
    </source>
</reference>
<feature type="transmembrane region" description="Helical" evidence="1">
    <location>
        <begin position="171"/>
        <end position="189"/>
    </location>
</feature>
<dbReference type="RefSeq" id="WP_090524641.1">
    <property type="nucleotide sequence ID" value="NZ_FNAH01000009.1"/>
</dbReference>
<protein>
    <submittedName>
        <fullName evidence="3">Permease of the drug/metabolite transporter (DMT) superfamily</fullName>
    </submittedName>
</protein>
<dbReference type="SUPFAM" id="SSF103481">
    <property type="entry name" value="Multidrug resistance efflux transporter EmrE"/>
    <property type="match status" value="2"/>
</dbReference>
<feature type="transmembrane region" description="Helical" evidence="1">
    <location>
        <begin position="282"/>
        <end position="300"/>
    </location>
</feature>
<dbReference type="InterPro" id="IPR037185">
    <property type="entry name" value="EmrE-like"/>
</dbReference>
<accession>A0A1G7EQ84</accession>
<dbReference type="Gene3D" id="1.10.3730.20">
    <property type="match status" value="1"/>
</dbReference>
<feature type="transmembrane region" description="Helical" evidence="1">
    <location>
        <begin position="146"/>
        <end position="165"/>
    </location>
</feature>